<gene>
    <name evidence="1" type="ORF">NO2_0420</name>
</gene>
<evidence type="ECO:0000313" key="1">
    <source>
        <dbReference type="EMBL" id="GBR75784.1"/>
    </source>
</evidence>
<protein>
    <submittedName>
        <fullName evidence="1">Uncharacterized protein</fullName>
    </submittedName>
</protein>
<name>A0A388TFF2_9BACT</name>
<organism evidence="1 2">
    <name type="scientific">Candidatus Termititenax persephonae</name>
    <dbReference type="NCBI Taxonomy" id="2218525"/>
    <lineage>
        <taxon>Bacteria</taxon>
        <taxon>Bacillati</taxon>
        <taxon>Candidatus Margulisiibacteriota</taxon>
        <taxon>Candidatus Termititenacia</taxon>
        <taxon>Candidatus Termititenacales</taxon>
        <taxon>Candidatus Termititenacaceae</taxon>
        <taxon>Candidatus Termititenax</taxon>
    </lineage>
</organism>
<sequence length="53" mass="6100">MSQMVSDFIRKEAEKDMTKKKLSELTLADCLADKAERPRNWEIKTTIQNGGNE</sequence>
<keyword evidence="2" id="KW-1185">Reference proteome</keyword>
<dbReference type="AlphaFoldDB" id="A0A388TFF2"/>
<accession>A0A388TFF2</accession>
<evidence type="ECO:0000313" key="2">
    <source>
        <dbReference type="Proteomes" id="UP000275925"/>
    </source>
</evidence>
<dbReference type="EMBL" id="BGZO01000007">
    <property type="protein sequence ID" value="GBR75784.1"/>
    <property type="molecule type" value="Genomic_DNA"/>
</dbReference>
<proteinExistence type="predicted"/>
<comment type="caution">
    <text evidence="1">The sequence shown here is derived from an EMBL/GenBank/DDBJ whole genome shotgun (WGS) entry which is preliminary data.</text>
</comment>
<reference evidence="1 2" key="1">
    <citation type="journal article" date="2019" name="ISME J.">
        <title>Genome analyses of uncultured TG2/ZB3 bacteria in 'Margulisbacteria' specifically attached to ectosymbiotic spirochetes of protists in the termite gut.</title>
        <authorList>
            <person name="Utami Y.D."/>
            <person name="Kuwahara H."/>
            <person name="Igai K."/>
            <person name="Murakami T."/>
            <person name="Sugaya K."/>
            <person name="Morikawa T."/>
            <person name="Nagura Y."/>
            <person name="Yuki M."/>
            <person name="Deevong P."/>
            <person name="Inoue T."/>
            <person name="Kihara K."/>
            <person name="Lo N."/>
            <person name="Yamada A."/>
            <person name="Ohkuma M."/>
            <person name="Hongoh Y."/>
        </authorList>
    </citation>
    <scope>NUCLEOTIDE SEQUENCE [LARGE SCALE GENOMIC DNA]</scope>
    <source>
        <strain evidence="1">NkOx7-02</strain>
    </source>
</reference>
<dbReference type="Proteomes" id="UP000275925">
    <property type="component" value="Unassembled WGS sequence"/>
</dbReference>